<accession>A0A2V2MNW1</accession>
<protein>
    <recommendedName>
        <fullName evidence="1">Thioredoxin domain-containing protein</fullName>
    </recommendedName>
</protein>
<name>A0A2V2MNW1_9EURY</name>
<dbReference type="Gene3D" id="3.40.30.10">
    <property type="entry name" value="Glutaredoxin"/>
    <property type="match status" value="1"/>
</dbReference>
<dbReference type="Pfam" id="PF00085">
    <property type="entry name" value="Thioredoxin"/>
    <property type="match status" value="1"/>
</dbReference>
<dbReference type="EMBL" id="QGMY01000017">
    <property type="protein sequence ID" value="PWR69914.1"/>
    <property type="molecule type" value="Genomic_DNA"/>
</dbReference>
<evidence type="ECO:0000259" key="1">
    <source>
        <dbReference type="PROSITE" id="PS51352"/>
    </source>
</evidence>
<feature type="domain" description="Thioredoxin" evidence="1">
    <location>
        <begin position="48"/>
        <end position="195"/>
    </location>
</feature>
<dbReference type="Proteomes" id="UP000245657">
    <property type="component" value="Unassembled WGS sequence"/>
</dbReference>
<gene>
    <name evidence="2" type="ORF">DK846_15875</name>
</gene>
<dbReference type="InterPro" id="IPR013766">
    <property type="entry name" value="Thioredoxin_domain"/>
</dbReference>
<dbReference type="SUPFAM" id="SSF52833">
    <property type="entry name" value="Thioredoxin-like"/>
    <property type="match status" value="1"/>
</dbReference>
<dbReference type="PROSITE" id="PS51352">
    <property type="entry name" value="THIOREDOXIN_2"/>
    <property type="match status" value="1"/>
</dbReference>
<proteinExistence type="predicted"/>
<dbReference type="AlphaFoldDB" id="A0A2V2MNW1"/>
<dbReference type="RefSeq" id="WP_109969979.1">
    <property type="nucleotide sequence ID" value="NZ_CP176093.1"/>
</dbReference>
<dbReference type="OrthoDB" id="115386at2157"/>
<reference evidence="2 3" key="1">
    <citation type="submission" date="2018-05" db="EMBL/GenBank/DDBJ databases">
        <title>Draft genome of Methanospirillum lacunae Ki8-1.</title>
        <authorList>
            <person name="Dueholm M.S."/>
            <person name="Nielsen P.H."/>
            <person name="Bakmann L.F."/>
            <person name="Otzen D.E."/>
        </authorList>
    </citation>
    <scope>NUCLEOTIDE SEQUENCE [LARGE SCALE GENOMIC DNA]</scope>
    <source>
        <strain evidence="2 3">Ki8-1</strain>
    </source>
</reference>
<sequence length="195" mass="21357">MHNIRYRRVLITGLCFFLILMTMATASEQPKEVSKVVPNPDVNATQPSDPGLAWTKIPMTDAVTGEQFSIDQIAKMGKPVLIHTFAVWCPTCSMQLGESEQMLTTSPDSFTIVGIDIDPNENQNMVKKHIEKEKYAGHFAAAPKELTRGMVGTFGTSFALELPQTVIVCNKTVNHLGSGLFRAQTLKSALSQVCA</sequence>
<dbReference type="InterPro" id="IPR036249">
    <property type="entry name" value="Thioredoxin-like_sf"/>
</dbReference>
<dbReference type="GeneID" id="97547430"/>
<evidence type="ECO:0000313" key="3">
    <source>
        <dbReference type="Proteomes" id="UP000245657"/>
    </source>
</evidence>
<comment type="caution">
    <text evidence="2">The sequence shown here is derived from an EMBL/GenBank/DDBJ whole genome shotgun (WGS) entry which is preliminary data.</text>
</comment>
<keyword evidence="3" id="KW-1185">Reference proteome</keyword>
<organism evidence="2 3">
    <name type="scientific">Methanospirillum lacunae</name>
    <dbReference type="NCBI Taxonomy" id="668570"/>
    <lineage>
        <taxon>Archaea</taxon>
        <taxon>Methanobacteriati</taxon>
        <taxon>Methanobacteriota</taxon>
        <taxon>Stenosarchaea group</taxon>
        <taxon>Methanomicrobia</taxon>
        <taxon>Methanomicrobiales</taxon>
        <taxon>Methanospirillaceae</taxon>
        <taxon>Methanospirillum</taxon>
    </lineage>
</organism>
<evidence type="ECO:0000313" key="2">
    <source>
        <dbReference type="EMBL" id="PWR69914.1"/>
    </source>
</evidence>